<dbReference type="EMBL" id="JASCZI010061976">
    <property type="protein sequence ID" value="MED6139844.1"/>
    <property type="molecule type" value="Genomic_DNA"/>
</dbReference>
<dbReference type="Proteomes" id="UP001341840">
    <property type="component" value="Unassembled WGS sequence"/>
</dbReference>
<gene>
    <name evidence="1" type="ORF">PIB30_087781</name>
</gene>
<accession>A0ABU6SUD3</accession>
<evidence type="ECO:0000313" key="2">
    <source>
        <dbReference type="Proteomes" id="UP001341840"/>
    </source>
</evidence>
<organism evidence="1 2">
    <name type="scientific">Stylosanthes scabra</name>
    <dbReference type="NCBI Taxonomy" id="79078"/>
    <lineage>
        <taxon>Eukaryota</taxon>
        <taxon>Viridiplantae</taxon>
        <taxon>Streptophyta</taxon>
        <taxon>Embryophyta</taxon>
        <taxon>Tracheophyta</taxon>
        <taxon>Spermatophyta</taxon>
        <taxon>Magnoliopsida</taxon>
        <taxon>eudicotyledons</taxon>
        <taxon>Gunneridae</taxon>
        <taxon>Pentapetalae</taxon>
        <taxon>rosids</taxon>
        <taxon>fabids</taxon>
        <taxon>Fabales</taxon>
        <taxon>Fabaceae</taxon>
        <taxon>Papilionoideae</taxon>
        <taxon>50 kb inversion clade</taxon>
        <taxon>dalbergioids sensu lato</taxon>
        <taxon>Dalbergieae</taxon>
        <taxon>Pterocarpus clade</taxon>
        <taxon>Stylosanthes</taxon>
    </lineage>
</organism>
<sequence>MARQRYEEFCQQGKVVSRGEVWMMTQRKIDGSYIHEDAKAICVLEKEHPGRVRGMGFGPNPSLRRFWKNYRQS</sequence>
<name>A0ABU6SUD3_9FABA</name>
<proteinExistence type="predicted"/>
<comment type="caution">
    <text evidence="1">The sequence shown here is derived from an EMBL/GenBank/DDBJ whole genome shotgun (WGS) entry which is preliminary data.</text>
</comment>
<evidence type="ECO:0000313" key="1">
    <source>
        <dbReference type="EMBL" id="MED6139844.1"/>
    </source>
</evidence>
<keyword evidence="2" id="KW-1185">Reference proteome</keyword>
<protein>
    <submittedName>
        <fullName evidence="1">Uncharacterized protein</fullName>
    </submittedName>
</protein>
<reference evidence="1 2" key="1">
    <citation type="journal article" date="2023" name="Plants (Basel)">
        <title>Bridging the Gap: Combining Genomics and Transcriptomics Approaches to Understand Stylosanthes scabra, an Orphan Legume from the Brazilian Caatinga.</title>
        <authorList>
            <person name="Ferreira-Neto J.R.C."/>
            <person name="da Silva M.D."/>
            <person name="Binneck E."/>
            <person name="de Melo N.F."/>
            <person name="da Silva R.H."/>
            <person name="de Melo A.L.T.M."/>
            <person name="Pandolfi V."/>
            <person name="Bustamante F.O."/>
            <person name="Brasileiro-Vidal A.C."/>
            <person name="Benko-Iseppon A.M."/>
        </authorList>
    </citation>
    <scope>NUCLEOTIDE SEQUENCE [LARGE SCALE GENOMIC DNA]</scope>
    <source>
        <tissue evidence="1">Leaves</tissue>
    </source>
</reference>